<dbReference type="Pfam" id="PF01943">
    <property type="entry name" value="Polysacc_synt"/>
    <property type="match status" value="1"/>
</dbReference>
<keyword evidence="2" id="KW-1003">Cell membrane</keyword>
<evidence type="ECO:0000256" key="2">
    <source>
        <dbReference type="ARBA" id="ARBA00022475"/>
    </source>
</evidence>
<name>A0A6N3F2C9_9FIRM</name>
<evidence type="ECO:0000256" key="6">
    <source>
        <dbReference type="SAM" id="Phobius"/>
    </source>
</evidence>
<evidence type="ECO:0000256" key="4">
    <source>
        <dbReference type="ARBA" id="ARBA00022989"/>
    </source>
</evidence>
<proteinExistence type="predicted"/>
<feature type="transmembrane region" description="Helical" evidence="6">
    <location>
        <begin position="42"/>
        <end position="65"/>
    </location>
</feature>
<dbReference type="PANTHER" id="PTHR30250">
    <property type="entry name" value="PST FAMILY PREDICTED COLANIC ACID TRANSPORTER"/>
    <property type="match status" value="1"/>
</dbReference>
<dbReference type="RefSeq" id="WP_024037444.1">
    <property type="nucleotide sequence ID" value="NZ_CACRUE010000039.1"/>
</dbReference>
<evidence type="ECO:0000256" key="5">
    <source>
        <dbReference type="ARBA" id="ARBA00023136"/>
    </source>
</evidence>
<keyword evidence="3 6" id="KW-0812">Transmembrane</keyword>
<keyword evidence="4 6" id="KW-1133">Transmembrane helix</keyword>
<dbReference type="InterPro" id="IPR024923">
    <property type="entry name" value="PG_synth_SpoVB"/>
</dbReference>
<reference evidence="7" key="1">
    <citation type="submission" date="2019-11" db="EMBL/GenBank/DDBJ databases">
        <authorList>
            <person name="Feng L."/>
        </authorList>
    </citation>
    <scope>NUCLEOTIDE SEQUENCE</scope>
    <source>
        <strain evidence="7">IbartlettiiLFYP30</strain>
    </source>
</reference>
<accession>A0A6N3F2C9</accession>
<feature type="transmembrane region" description="Helical" evidence="6">
    <location>
        <begin position="159"/>
        <end position="181"/>
    </location>
</feature>
<dbReference type="PANTHER" id="PTHR30250:SF21">
    <property type="entry name" value="LIPID II FLIPPASE MURJ"/>
    <property type="match status" value="1"/>
</dbReference>
<sequence length="523" mass="59265">MRRRNLIINTFLLTFSTMSLGILGMVFRIYLSNQIGSEGMGLYQLIMSINVFAWTIAISGIRLTLTRLIAEEIGKKSSKDKIRRLLKCGFIYTLFFSCISALGLYYGSHFISTVLIGDIRAQTPLQILSFSMPFIGISACFNGYFYGCRKVIKSIFADFIENITMIVIVAFFITSFSTSNLEYTCSYITLGMTLGSIVACFCAYLMYIFEKKNKIERSIEKSNKTIFKEVVSVALPIAGSAYIQTFLRSIEDILIPKALKSHGSSTATSLSIFGVIKGMALPLLNFPSIFLASFSTLIIPEIAQYNVLNRKKSVNFVISKVIKFTLIIAFFATGFFMTYSSELGQILYKNDEVGIMLKILAPLIPFMYLDRIVDGSLNALDQQVYTLRYNLIDMTVRIIIINLLIPIFGIDGFIMVLFISTTLNFSLSANRLLKVTKLDFSIVNWVFKPTISIFISTFVIKKFFYYINISNLALHGVVIFIIYVFLLFISKCISTKDITWFIDAFKKDPEKSSWSELNLYKQI</sequence>
<evidence type="ECO:0000256" key="3">
    <source>
        <dbReference type="ARBA" id="ARBA00022692"/>
    </source>
</evidence>
<evidence type="ECO:0000256" key="1">
    <source>
        <dbReference type="ARBA" id="ARBA00004651"/>
    </source>
</evidence>
<feature type="transmembrane region" description="Helical" evidence="6">
    <location>
        <begin position="394"/>
        <end position="420"/>
    </location>
</feature>
<feature type="transmembrane region" description="Helical" evidence="6">
    <location>
        <begin position="472"/>
        <end position="489"/>
    </location>
</feature>
<protein>
    <submittedName>
        <fullName evidence="7">Stage V sporulation protein B</fullName>
    </submittedName>
</protein>
<keyword evidence="5 6" id="KW-0472">Membrane</keyword>
<dbReference type="InterPro" id="IPR002797">
    <property type="entry name" value="Polysacc_synth"/>
</dbReference>
<dbReference type="AlphaFoldDB" id="A0A6N3F2C9"/>
<feature type="transmembrane region" description="Helical" evidence="6">
    <location>
        <begin position="353"/>
        <end position="373"/>
    </location>
</feature>
<feature type="transmembrane region" description="Helical" evidence="6">
    <location>
        <begin position="187"/>
        <end position="209"/>
    </location>
</feature>
<feature type="transmembrane region" description="Helical" evidence="6">
    <location>
        <begin position="7"/>
        <end position="30"/>
    </location>
</feature>
<evidence type="ECO:0000313" key="7">
    <source>
        <dbReference type="EMBL" id="VYU46173.1"/>
    </source>
</evidence>
<comment type="subcellular location">
    <subcellularLocation>
        <location evidence="1">Cell membrane</location>
        <topology evidence="1">Multi-pass membrane protein</topology>
    </subcellularLocation>
</comment>
<feature type="transmembrane region" description="Helical" evidence="6">
    <location>
        <begin position="270"/>
        <end position="300"/>
    </location>
</feature>
<dbReference type="EMBL" id="CACRUE010000039">
    <property type="protein sequence ID" value="VYU46173.1"/>
    <property type="molecule type" value="Genomic_DNA"/>
</dbReference>
<feature type="transmembrane region" description="Helical" evidence="6">
    <location>
        <begin position="85"/>
        <end position="107"/>
    </location>
</feature>
<dbReference type="GO" id="GO:0005886">
    <property type="term" value="C:plasma membrane"/>
    <property type="evidence" value="ECO:0007669"/>
    <property type="project" value="UniProtKB-SubCell"/>
</dbReference>
<feature type="transmembrane region" description="Helical" evidence="6">
    <location>
        <begin position="321"/>
        <end position="341"/>
    </location>
</feature>
<organism evidence="7">
    <name type="scientific">Intestinibacter bartlettii</name>
    <dbReference type="NCBI Taxonomy" id="261299"/>
    <lineage>
        <taxon>Bacteria</taxon>
        <taxon>Bacillati</taxon>
        <taxon>Bacillota</taxon>
        <taxon>Clostridia</taxon>
        <taxon>Peptostreptococcales</taxon>
        <taxon>Peptostreptococcaceae</taxon>
        <taxon>Intestinibacter</taxon>
    </lineage>
</organism>
<gene>
    <name evidence="7" type="primary">spoVB_2</name>
    <name evidence="7" type="ORF">IBLFYP30_02775</name>
</gene>
<feature type="transmembrane region" description="Helical" evidence="6">
    <location>
        <begin position="440"/>
        <end position="460"/>
    </location>
</feature>
<feature type="transmembrane region" description="Helical" evidence="6">
    <location>
        <begin position="127"/>
        <end position="147"/>
    </location>
</feature>
<dbReference type="PIRSF" id="PIRSF038958">
    <property type="entry name" value="PG_synth_SpoVB"/>
    <property type="match status" value="1"/>
</dbReference>
<feature type="transmembrane region" description="Helical" evidence="6">
    <location>
        <begin position="230"/>
        <end position="250"/>
    </location>
</feature>
<dbReference type="InterPro" id="IPR050833">
    <property type="entry name" value="Poly_Biosynth_Transport"/>
</dbReference>